<sequence length="64" mass="7231">MRQCCVTQRDTASAIGISPQLLGNKLHGRANYTLRDLSRLADYFDVSIDYLTGRSDIKQPMEVK</sequence>
<dbReference type="InterPro" id="IPR001387">
    <property type="entry name" value="Cro/C1-type_HTH"/>
</dbReference>
<reference evidence="2 3" key="1">
    <citation type="journal article" date="2018" name="Int. J. Syst. Evol. Microbiol.">
        <title>Bifidobacterium callitrichidarum sp. nov. from the faeces of the emperor tamarin (Saguinus imperator).</title>
        <authorList>
            <person name="Modesto M."/>
            <person name="Michelini S."/>
            <person name="Sansosti M.C."/>
            <person name="De Filippo C."/>
            <person name="Cavalieri D."/>
            <person name="Qvirist L."/>
            <person name="Andlid T."/>
            <person name="Spiezio C."/>
            <person name="Sandri C."/>
            <person name="Pascarelli S."/>
            <person name="Sgorbati B."/>
            <person name="Mattarelli P."/>
        </authorList>
    </citation>
    <scope>NUCLEOTIDE SEQUENCE [LARGE SCALE GENOMIC DNA]</scope>
    <source>
        <strain evidence="2 3">TRI 5</strain>
    </source>
</reference>
<dbReference type="AlphaFoldDB" id="A0A2U2N7Q8"/>
<dbReference type="Proteomes" id="UP000245876">
    <property type="component" value="Unassembled WGS sequence"/>
</dbReference>
<dbReference type="SUPFAM" id="SSF47413">
    <property type="entry name" value="lambda repressor-like DNA-binding domains"/>
    <property type="match status" value="1"/>
</dbReference>
<feature type="domain" description="HTH cro/C1-type" evidence="1">
    <location>
        <begin position="7"/>
        <end position="51"/>
    </location>
</feature>
<dbReference type="Gene3D" id="1.10.260.40">
    <property type="entry name" value="lambda repressor-like DNA-binding domains"/>
    <property type="match status" value="1"/>
</dbReference>
<organism evidence="2 3">
    <name type="scientific">Bifidobacterium callitrichidarum</name>
    <dbReference type="NCBI Taxonomy" id="2052941"/>
    <lineage>
        <taxon>Bacteria</taxon>
        <taxon>Bacillati</taxon>
        <taxon>Actinomycetota</taxon>
        <taxon>Actinomycetes</taxon>
        <taxon>Bifidobacteriales</taxon>
        <taxon>Bifidobacteriaceae</taxon>
        <taxon>Bifidobacterium</taxon>
    </lineage>
</organism>
<comment type="caution">
    <text evidence="2">The sequence shown here is derived from an EMBL/GenBank/DDBJ whole genome shotgun (WGS) entry which is preliminary data.</text>
</comment>
<dbReference type="PROSITE" id="PS50943">
    <property type="entry name" value="HTH_CROC1"/>
    <property type="match status" value="1"/>
</dbReference>
<evidence type="ECO:0000313" key="3">
    <source>
        <dbReference type="Proteomes" id="UP000245876"/>
    </source>
</evidence>
<keyword evidence="3" id="KW-1185">Reference proteome</keyword>
<evidence type="ECO:0000313" key="2">
    <source>
        <dbReference type="EMBL" id="PWG65019.1"/>
    </source>
</evidence>
<accession>A0A2U2N7Q8</accession>
<dbReference type="GO" id="GO:0003677">
    <property type="term" value="F:DNA binding"/>
    <property type="evidence" value="ECO:0007669"/>
    <property type="project" value="InterPro"/>
</dbReference>
<name>A0A2U2N7Q8_9BIFI</name>
<dbReference type="Pfam" id="PF01381">
    <property type="entry name" value="HTH_3"/>
    <property type="match status" value="1"/>
</dbReference>
<protein>
    <submittedName>
        <fullName evidence="2">XRE family transcriptional regulator</fullName>
    </submittedName>
</protein>
<dbReference type="CDD" id="cd00093">
    <property type="entry name" value="HTH_XRE"/>
    <property type="match status" value="1"/>
</dbReference>
<dbReference type="InterPro" id="IPR010982">
    <property type="entry name" value="Lambda_DNA-bd_dom_sf"/>
</dbReference>
<proteinExistence type="predicted"/>
<dbReference type="EMBL" id="QFFM01000014">
    <property type="protein sequence ID" value="PWG65019.1"/>
    <property type="molecule type" value="Genomic_DNA"/>
</dbReference>
<gene>
    <name evidence="2" type="ORF">DF196_07700</name>
</gene>
<dbReference type="OrthoDB" id="5190137at2"/>
<evidence type="ECO:0000259" key="1">
    <source>
        <dbReference type="PROSITE" id="PS50943"/>
    </source>
</evidence>